<dbReference type="GO" id="GO:0006355">
    <property type="term" value="P:regulation of DNA-templated transcription"/>
    <property type="evidence" value="ECO:0007669"/>
    <property type="project" value="InterPro"/>
</dbReference>
<name>A0A0F9C6S1_9ZZZZ</name>
<dbReference type="InterPro" id="IPR002078">
    <property type="entry name" value="Sigma_54_int"/>
</dbReference>
<dbReference type="GO" id="GO:0005524">
    <property type="term" value="F:ATP binding"/>
    <property type="evidence" value="ECO:0007669"/>
    <property type="project" value="UniProtKB-KW"/>
</dbReference>
<dbReference type="PROSITE" id="PS50045">
    <property type="entry name" value="SIGMA54_INTERACT_4"/>
    <property type="match status" value="1"/>
</dbReference>
<dbReference type="PANTHER" id="PTHR32071">
    <property type="entry name" value="TRANSCRIPTIONAL REGULATORY PROTEIN"/>
    <property type="match status" value="1"/>
</dbReference>
<evidence type="ECO:0000313" key="4">
    <source>
        <dbReference type="EMBL" id="KKL21997.1"/>
    </source>
</evidence>
<organism evidence="4">
    <name type="scientific">marine sediment metagenome</name>
    <dbReference type="NCBI Taxonomy" id="412755"/>
    <lineage>
        <taxon>unclassified sequences</taxon>
        <taxon>metagenomes</taxon>
        <taxon>ecological metagenomes</taxon>
    </lineage>
</organism>
<evidence type="ECO:0000256" key="2">
    <source>
        <dbReference type="ARBA" id="ARBA00022840"/>
    </source>
</evidence>
<dbReference type="AlphaFoldDB" id="A0A0F9C6S1"/>
<accession>A0A0F9C6S1</accession>
<dbReference type="Pfam" id="PF00158">
    <property type="entry name" value="Sigma54_activat"/>
    <property type="match status" value="1"/>
</dbReference>
<gene>
    <name evidence="4" type="ORF">LCGC14_2439840</name>
</gene>
<dbReference type="SUPFAM" id="SSF52540">
    <property type="entry name" value="P-loop containing nucleoside triphosphate hydrolases"/>
    <property type="match status" value="1"/>
</dbReference>
<feature type="non-terminal residue" evidence="4">
    <location>
        <position position="324"/>
    </location>
</feature>
<proteinExistence type="predicted"/>
<evidence type="ECO:0000259" key="3">
    <source>
        <dbReference type="PROSITE" id="PS50045"/>
    </source>
</evidence>
<dbReference type="EMBL" id="LAZR01037516">
    <property type="protein sequence ID" value="KKL21997.1"/>
    <property type="molecule type" value="Genomic_DNA"/>
</dbReference>
<keyword evidence="2" id="KW-0067">ATP-binding</keyword>
<feature type="domain" description="Sigma-54 factor interaction" evidence="3">
    <location>
        <begin position="209"/>
        <end position="324"/>
    </location>
</feature>
<protein>
    <recommendedName>
        <fullName evidence="3">Sigma-54 factor interaction domain-containing protein</fullName>
    </recommendedName>
</protein>
<dbReference type="Gene3D" id="3.40.50.300">
    <property type="entry name" value="P-loop containing nucleotide triphosphate hydrolases"/>
    <property type="match status" value="1"/>
</dbReference>
<comment type="caution">
    <text evidence="4">The sequence shown here is derived from an EMBL/GenBank/DDBJ whole genome shotgun (WGS) entry which is preliminary data.</text>
</comment>
<dbReference type="CDD" id="cd00009">
    <property type="entry name" value="AAA"/>
    <property type="match status" value="1"/>
</dbReference>
<keyword evidence="1" id="KW-0547">Nucleotide-binding</keyword>
<evidence type="ECO:0000256" key="1">
    <source>
        <dbReference type="ARBA" id="ARBA00022741"/>
    </source>
</evidence>
<reference evidence="4" key="1">
    <citation type="journal article" date="2015" name="Nature">
        <title>Complex archaea that bridge the gap between prokaryotes and eukaryotes.</title>
        <authorList>
            <person name="Spang A."/>
            <person name="Saw J.H."/>
            <person name="Jorgensen S.L."/>
            <person name="Zaremba-Niedzwiedzka K."/>
            <person name="Martijn J."/>
            <person name="Lind A.E."/>
            <person name="van Eijk R."/>
            <person name="Schleper C."/>
            <person name="Guy L."/>
            <person name="Ettema T.J."/>
        </authorList>
    </citation>
    <scope>NUCLEOTIDE SEQUENCE</scope>
</reference>
<sequence length="324" mass="36585">MRTKTLIFECSLKPTIGLQNDAKLTPEDTAIISINGKKISANEIKVPVAPNIKLLLDDLITLHRLPKSVFISYGYIISGEIVYICYDAISVKEGRENKETLSPALFIKSTKALFNFKQIKEKEHISENQYKQISQSGHVHINVDFEKIDLDFKDEDNGGYKFTIHQEIKFFRYPWGEVIKVFPMPKLPEPGNAPKHGQLFGIDDYGCGEIWESIEKLNTILRTPGNKKVFIKGEPGSGKEVFAHAIHYGSVRSKPDNLVVRAVAGADTQELRKLLFGREVDGVSLPGLIKKADGGTLFLDEFDKIKNKDFYPELLRVLEAEEYL</sequence>
<dbReference type="InterPro" id="IPR027417">
    <property type="entry name" value="P-loop_NTPase"/>
</dbReference>